<evidence type="ECO:0000313" key="2">
    <source>
        <dbReference type="Proteomes" id="UP000189796"/>
    </source>
</evidence>
<proteinExistence type="predicted"/>
<organism evidence="1 2">
    <name type="scientific">Bradyrhizobium erythrophlei</name>
    <dbReference type="NCBI Taxonomy" id="1437360"/>
    <lineage>
        <taxon>Bacteria</taxon>
        <taxon>Pseudomonadati</taxon>
        <taxon>Pseudomonadota</taxon>
        <taxon>Alphaproteobacteria</taxon>
        <taxon>Hyphomicrobiales</taxon>
        <taxon>Nitrobacteraceae</taxon>
        <taxon>Bradyrhizobium</taxon>
    </lineage>
</organism>
<name>A0A1M5TKC1_9BRAD</name>
<evidence type="ECO:0000313" key="1">
    <source>
        <dbReference type="EMBL" id="SHH51139.1"/>
    </source>
</evidence>
<reference evidence="1 2" key="1">
    <citation type="submission" date="2016-11" db="EMBL/GenBank/DDBJ databases">
        <authorList>
            <person name="Jaros S."/>
            <person name="Januszkiewicz K."/>
            <person name="Wedrychowicz H."/>
        </authorList>
    </citation>
    <scope>NUCLEOTIDE SEQUENCE [LARGE SCALE GENOMIC DNA]</scope>
    <source>
        <strain evidence="1 2">GAS138</strain>
    </source>
</reference>
<sequence>MAKKTERPTQHPDDLMAVSICLTFQAKRNPEDDDPPPLHGIAIEETFAAADAADYLEKVIGAIRERRLYGFMLQEQAECAVGAGQWIKKTIEEVVAEATTENAAVRLPNVQRIKVRHDD</sequence>
<gene>
    <name evidence="1" type="ORF">SAMN05443248_5053</name>
</gene>
<dbReference type="Proteomes" id="UP000189796">
    <property type="component" value="Chromosome I"/>
</dbReference>
<accession>A0A1M5TKC1</accession>
<dbReference type="OrthoDB" id="9978894at2"/>
<dbReference type="EMBL" id="LT670817">
    <property type="protein sequence ID" value="SHH51139.1"/>
    <property type="molecule type" value="Genomic_DNA"/>
</dbReference>
<protein>
    <submittedName>
        <fullName evidence="1">Uncharacterized protein</fullName>
    </submittedName>
</protein>
<dbReference type="AlphaFoldDB" id="A0A1M5TKC1"/>
<dbReference type="RefSeq" id="WP_079603746.1">
    <property type="nucleotide sequence ID" value="NZ_LT670817.1"/>
</dbReference>